<dbReference type="InterPro" id="IPR009057">
    <property type="entry name" value="Homeodomain-like_sf"/>
</dbReference>
<evidence type="ECO:0000313" key="6">
    <source>
        <dbReference type="Proteomes" id="UP000027135"/>
    </source>
</evidence>
<feature type="compositionally biased region" description="Acidic residues" evidence="3">
    <location>
        <begin position="938"/>
        <end position="947"/>
    </location>
</feature>
<dbReference type="GO" id="GO:0000977">
    <property type="term" value="F:RNA polymerase II transcription regulatory region sequence-specific DNA binding"/>
    <property type="evidence" value="ECO:0007669"/>
    <property type="project" value="TreeGrafter"/>
</dbReference>
<gene>
    <name evidence="5" type="ORF">L798_02534</name>
</gene>
<dbReference type="GO" id="GO:0000981">
    <property type="term" value="F:DNA-binding transcription factor activity, RNA polymerase II-specific"/>
    <property type="evidence" value="ECO:0007669"/>
    <property type="project" value="TreeGrafter"/>
</dbReference>
<dbReference type="InterPro" id="IPR001356">
    <property type="entry name" value="HD"/>
</dbReference>
<evidence type="ECO:0000313" key="5">
    <source>
        <dbReference type="EMBL" id="KDR07845.1"/>
    </source>
</evidence>
<dbReference type="AlphaFoldDB" id="A0A067QHJ7"/>
<dbReference type="CDD" id="cd00086">
    <property type="entry name" value="homeodomain"/>
    <property type="match status" value="2"/>
</dbReference>
<evidence type="ECO:0000256" key="3">
    <source>
        <dbReference type="SAM" id="MobiDB-lite"/>
    </source>
</evidence>
<feature type="domain" description="Homeobox" evidence="4">
    <location>
        <begin position="283"/>
        <end position="319"/>
    </location>
</feature>
<name>A0A067QHJ7_ZOONE</name>
<organism evidence="5 6">
    <name type="scientific">Zootermopsis nevadensis</name>
    <name type="common">Dampwood termite</name>
    <dbReference type="NCBI Taxonomy" id="136037"/>
    <lineage>
        <taxon>Eukaryota</taxon>
        <taxon>Metazoa</taxon>
        <taxon>Ecdysozoa</taxon>
        <taxon>Arthropoda</taxon>
        <taxon>Hexapoda</taxon>
        <taxon>Insecta</taxon>
        <taxon>Pterygota</taxon>
        <taxon>Neoptera</taxon>
        <taxon>Polyneoptera</taxon>
        <taxon>Dictyoptera</taxon>
        <taxon>Blattodea</taxon>
        <taxon>Blattoidea</taxon>
        <taxon>Termitoidae</taxon>
        <taxon>Termopsidae</taxon>
        <taxon>Zootermopsis</taxon>
    </lineage>
</organism>
<feature type="compositionally biased region" description="Basic and acidic residues" evidence="3">
    <location>
        <begin position="1109"/>
        <end position="1127"/>
    </location>
</feature>
<dbReference type="Gene3D" id="1.10.10.60">
    <property type="entry name" value="Homeodomain-like"/>
    <property type="match status" value="2"/>
</dbReference>
<dbReference type="Pfam" id="PF00046">
    <property type="entry name" value="Homeodomain"/>
    <property type="match status" value="1"/>
</dbReference>
<proteinExistence type="predicted"/>
<dbReference type="PANTHER" id="PTHR24329:SF543">
    <property type="entry name" value="FI01017P-RELATED"/>
    <property type="match status" value="1"/>
</dbReference>
<feature type="compositionally biased region" description="Basic and acidic residues" evidence="3">
    <location>
        <begin position="948"/>
        <end position="959"/>
    </location>
</feature>
<keyword evidence="2 5" id="KW-0371">Homeobox</keyword>
<evidence type="ECO:0000256" key="1">
    <source>
        <dbReference type="ARBA" id="ARBA00004123"/>
    </source>
</evidence>
<dbReference type="SUPFAM" id="SSF46689">
    <property type="entry name" value="Homeodomain-like"/>
    <property type="match status" value="1"/>
</dbReference>
<feature type="region of interest" description="Disordered" evidence="3">
    <location>
        <begin position="876"/>
        <end position="971"/>
    </location>
</feature>
<dbReference type="InterPro" id="IPR050649">
    <property type="entry name" value="Paired_Homeobox_TFs"/>
</dbReference>
<keyword evidence="6" id="KW-1185">Reference proteome</keyword>
<feature type="region of interest" description="Disordered" evidence="3">
    <location>
        <begin position="734"/>
        <end position="771"/>
    </location>
</feature>
<dbReference type="PANTHER" id="PTHR24329">
    <property type="entry name" value="HOMEOBOX PROTEIN ARISTALESS"/>
    <property type="match status" value="1"/>
</dbReference>
<sequence length="1127" mass="125759">MGQLPNFNSYDQSPPPMPKAEATRSFEMSASASKIKRYDKSGRKLCSPRALNVPLSSKLVITPRAPFTKPSATFMFFMSITCAPTLSSKELGTGVIWSSVFVEQRSLSVASNVLLAPGGSSRLRESTPCGMRHHALDRRYGMRAGSSLGGEEIFSRAFDRCMGPVPTQDREEIGELSATSPAYAHILQDIYERGIRLPVNLSQLEADVHALLPRAALEAEADSLLTRLPDHWRQLQKVSAQDQLQPSKRAVVPPYRTCNLLQFLVLTPMELPSQNTKHSEVYNQHLEELESAFAQTHYPDVFTREDLAMKINLTEARVQAGCCVLLRVTAKERGTYTAVSRSASEDDLLSRIPKQFPSRSQTAEERRRDGDSDEWQTGSSCDCEMPYNEIFDRRLRKTVQAAGPRILTPAALYQLRELFGTCRHETIIMYRELQRCAYEQPWPIPRRNPGSTEENRVKIPQSANLKLEIDTIAADGRAAPRSCVAQFPDRTLEATALSASDPLQRGSRANFLQRFSRILRLFEVAANFKVLSCIRLEENREQFQLAMAIVAAASPQPEYLPKNARFTQHEELRASRERQITSGFTSSAAEGSTWRAPDCPVVTPYREVNTTLHQTLFEEMIAVHNGNNTKLDEDLVASERLSGLPASSQLEKQKPALSTRVTSDKGQPSLIKSFVSATQKIAPRVLEGSRQSAAAGRNMVELQYLSKTTKQDAMQLLSASNAVIKLGLKKCCKGKGKKKEPSISSESVARTNPLGEGLRRQAPVPPIKRAVPTGSSCSPTFLCSRNVDADPVEGLSMLCASSAAHLECRNVPNWQNYQRLPRQPSFETIHQQVTRQPRIEDAGWSGLSHTSVAAIYECSDFSFVWFQNRRAKWRKAERLKEEQRKREEQERGGAIAKQDYKDAAVAPGAEGEEAVRGSPGVVLPARDHTDTPVSCADTEPEQELESETGDRAGDGRDPDDTAPGYSPRKLCVGSNVLSRQPVTTPFCRHNNYSGRQPVGPFEDARYQPPYWSMHDGGEQDQVNRIAASQMFIPSLFLRDHILAHFSTMPTCLSSNHGTNVKFFFPVALQFLRKNRKHVRDFEKGGFDTWQEISSWGQPVAISLPPRDGTTPKDVREKNPRTERDMNP</sequence>
<dbReference type="GO" id="GO:0005634">
    <property type="term" value="C:nucleus"/>
    <property type="evidence" value="ECO:0007669"/>
    <property type="project" value="UniProtKB-SubCell"/>
</dbReference>
<evidence type="ECO:0000259" key="4">
    <source>
        <dbReference type="Pfam" id="PF00046"/>
    </source>
</evidence>
<feature type="compositionally biased region" description="Polar residues" evidence="3">
    <location>
        <begin position="1"/>
        <end position="12"/>
    </location>
</feature>
<keyword evidence="2 5" id="KW-0238">DNA-binding</keyword>
<dbReference type="EMBL" id="KK853402">
    <property type="protein sequence ID" value="KDR07845.1"/>
    <property type="molecule type" value="Genomic_DNA"/>
</dbReference>
<reference evidence="5 6" key="1">
    <citation type="journal article" date="2014" name="Nat. Commun.">
        <title>Molecular traces of alternative social organization in a termite genome.</title>
        <authorList>
            <person name="Terrapon N."/>
            <person name="Li C."/>
            <person name="Robertson H.M."/>
            <person name="Ji L."/>
            <person name="Meng X."/>
            <person name="Booth W."/>
            <person name="Chen Z."/>
            <person name="Childers C.P."/>
            <person name="Glastad K.M."/>
            <person name="Gokhale K."/>
            <person name="Gowin J."/>
            <person name="Gronenberg W."/>
            <person name="Hermansen R.A."/>
            <person name="Hu H."/>
            <person name="Hunt B.G."/>
            <person name="Huylmans A.K."/>
            <person name="Khalil S.M."/>
            <person name="Mitchell R.D."/>
            <person name="Munoz-Torres M.C."/>
            <person name="Mustard J.A."/>
            <person name="Pan H."/>
            <person name="Reese J.T."/>
            <person name="Scharf M.E."/>
            <person name="Sun F."/>
            <person name="Vogel H."/>
            <person name="Xiao J."/>
            <person name="Yang W."/>
            <person name="Yang Z."/>
            <person name="Yang Z."/>
            <person name="Zhou J."/>
            <person name="Zhu J."/>
            <person name="Brent C.S."/>
            <person name="Elsik C.G."/>
            <person name="Goodisman M.A."/>
            <person name="Liberles D.A."/>
            <person name="Roe R.M."/>
            <person name="Vargo E.L."/>
            <person name="Vilcinskas A."/>
            <person name="Wang J."/>
            <person name="Bornberg-Bauer E."/>
            <person name="Korb J."/>
            <person name="Zhang G."/>
            <person name="Liebig J."/>
        </authorList>
    </citation>
    <scope>NUCLEOTIDE SEQUENCE [LARGE SCALE GENOMIC DNA]</scope>
    <source>
        <tissue evidence="5">Whole organism</tissue>
    </source>
</reference>
<dbReference type="eggNOG" id="KOG0490">
    <property type="taxonomic scope" value="Eukaryota"/>
</dbReference>
<feature type="compositionally biased region" description="Basic and acidic residues" evidence="3">
    <location>
        <begin position="876"/>
        <end position="891"/>
    </location>
</feature>
<keyword evidence="2" id="KW-0539">Nucleus</keyword>
<dbReference type="InParanoid" id="A0A067QHJ7"/>
<feature type="region of interest" description="Disordered" evidence="3">
    <location>
        <begin position="353"/>
        <end position="379"/>
    </location>
</feature>
<feature type="region of interest" description="Disordered" evidence="3">
    <location>
        <begin position="1"/>
        <end position="26"/>
    </location>
</feature>
<feature type="region of interest" description="Disordered" evidence="3">
    <location>
        <begin position="1098"/>
        <end position="1127"/>
    </location>
</feature>
<dbReference type="Proteomes" id="UP000027135">
    <property type="component" value="Unassembled WGS sequence"/>
</dbReference>
<accession>A0A067QHJ7</accession>
<evidence type="ECO:0000256" key="2">
    <source>
        <dbReference type="RuleBase" id="RU000682"/>
    </source>
</evidence>
<comment type="subcellular location">
    <subcellularLocation>
        <location evidence="1 2">Nucleus</location>
    </subcellularLocation>
</comment>
<protein>
    <submittedName>
        <fullName evidence="5">Dorsal root ganglia homeobox protein</fullName>
    </submittedName>
</protein>